<gene>
    <name evidence="3" type="ORF">A2773_05840</name>
</gene>
<accession>A0A1F5ZKT6</accession>
<proteinExistence type="predicted"/>
<dbReference type="AlphaFoldDB" id="A0A1F5ZKT6"/>
<keyword evidence="1" id="KW-0472">Membrane</keyword>
<evidence type="ECO:0000259" key="2">
    <source>
        <dbReference type="Pfam" id="PF00884"/>
    </source>
</evidence>
<sequence>MIAPILFTLSFILSLYQKNIGELTPKSLILPLVSGFIFSLVILFLSRFLFKIKSKAIVFSIFFLTLFFFYGQILSIIPVRANLFIVELAILILAFILLQQSKYKFTSLVSYLRILSIILVIFPLIGIIKYEFFERKSSLVMSPQSLPEVQRDKLPQNLPDIYYIVPDSFSGEHVFNKYFQHDISGFTRFLQNKGFYIAQDSAANYPKTFLSLASSLNMKYLDYLSKYQNSSDQTIVAPLIENNLVMRFLKSQGYKYYQMGSWWGPSSFNRYADDNYTVRKQNNLGLDEFSHLILTTTMIHPLWEAISPKEIIGESDEDKRSIVLYQFETLPKVAKLPGPKFVFVHIIAPHAPYVFDKNCNFTTQDVTDAQPVEVKYANQTQCISKKLENTITSILSSSQTPPVILLETDEGARFVAEMLDPDDSWEKASDKIIRMKFPILAAYYLPGVSRDKLYPGISPVNSFRIILNLYFGTKLPLLPDRVYVFPNMQNLYRFRDVTDIVKNDK</sequence>
<feature type="transmembrane region" description="Helical" evidence="1">
    <location>
        <begin position="79"/>
        <end position="98"/>
    </location>
</feature>
<feature type="transmembrane region" description="Helical" evidence="1">
    <location>
        <begin position="56"/>
        <end position="73"/>
    </location>
</feature>
<keyword evidence="1" id="KW-1133">Transmembrane helix</keyword>
<comment type="caution">
    <text evidence="3">The sequence shown here is derived from an EMBL/GenBank/DDBJ whole genome shotgun (WGS) entry which is preliminary data.</text>
</comment>
<dbReference type="InterPro" id="IPR017850">
    <property type="entry name" value="Alkaline_phosphatase_core_sf"/>
</dbReference>
<dbReference type="Proteomes" id="UP000177383">
    <property type="component" value="Unassembled WGS sequence"/>
</dbReference>
<evidence type="ECO:0000256" key="1">
    <source>
        <dbReference type="SAM" id="Phobius"/>
    </source>
</evidence>
<organism evidence="3 4">
    <name type="scientific">Candidatus Gottesmanbacteria bacterium RIFCSPHIGHO2_01_FULL_39_10</name>
    <dbReference type="NCBI Taxonomy" id="1798375"/>
    <lineage>
        <taxon>Bacteria</taxon>
        <taxon>Candidatus Gottesmaniibacteriota</taxon>
    </lineage>
</organism>
<evidence type="ECO:0000313" key="3">
    <source>
        <dbReference type="EMBL" id="OGG12983.1"/>
    </source>
</evidence>
<keyword evidence="1" id="KW-0812">Transmembrane</keyword>
<feature type="transmembrane region" description="Helical" evidence="1">
    <location>
        <begin position="27"/>
        <end position="49"/>
    </location>
</feature>
<protein>
    <recommendedName>
        <fullName evidence="2">Sulfatase N-terminal domain-containing protein</fullName>
    </recommendedName>
</protein>
<feature type="transmembrane region" description="Helical" evidence="1">
    <location>
        <begin position="110"/>
        <end position="128"/>
    </location>
</feature>
<dbReference type="STRING" id="1798375.A2773_05840"/>
<name>A0A1F5ZKT6_9BACT</name>
<dbReference type="Pfam" id="PF00884">
    <property type="entry name" value="Sulfatase"/>
    <property type="match status" value="1"/>
</dbReference>
<dbReference type="EMBL" id="MFJE01000065">
    <property type="protein sequence ID" value="OGG12983.1"/>
    <property type="molecule type" value="Genomic_DNA"/>
</dbReference>
<evidence type="ECO:0000313" key="4">
    <source>
        <dbReference type="Proteomes" id="UP000177383"/>
    </source>
</evidence>
<reference evidence="3 4" key="1">
    <citation type="journal article" date="2016" name="Nat. Commun.">
        <title>Thousands of microbial genomes shed light on interconnected biogeochemical processes in an aquifer system.</title>
        <authorList>
            <person name="Anantharaman K."/>
            <person name="Brown C.T."/>
            <person name="Hug L.A."/>
            <person name="Sharon I."/>
            <person name="Castelle C.J."/>
            <person name="Probst A.J."/>
            <person name="Thomas B.C."/>
            <person name="Singh A."/>
            <person name="Wilkins M.J."/>
            <person name="Karaoz U."/>
            <person name="Brodie E.L."/>
            <person name="Williams K.H."/>
            <person name="Hubbard S.S."/>
            <person name="Banfield J.F."/>
        </authorList>
    </citation>
    <scope>NUCLEOTIDE SEQUENCE [LARGE SCALE GENOMIC DNA]</scope>
</reference>
<dbReference type="Gene3D" id="3.40.720.10">
    <property type="entry name" value="Alkaline Phosphatase, subunit A"/>
    <property type="match status" value="1"/>
</dbReference>
<dbReference type="InterPro" id="IPR000917">
    <property type="entry name" value="Sulfatase_N"/>
</dbReference>
<feature type="domain" description="Sulfatase N-terminal" evidence="2">
    <location>
        <begin position="160"/>
        <end position="370"/>
    </location>
</feature>